<dbReference type="OMA" id="WYQVKRD"/>
<feature type="region of interest" description="Disordered" evidence="2">
    <location>
        <begin position="825"/>
        <end position="850"/>
    </location>
</feature>
<dbReference type="OrthoDB" id="5554140at2759"/>
<dbReference type="STRING" id="1037660.A0A066WLM6"/>
<dbReference type="InterPro" id="IPR036047">
    <property type="entry name" value="F-box-like_dom_sf"/>
</dbReference>
<dbReference type="Pfam" id="PF07393">
    <property type="entry name" value="Sec10_HB"/>
    <property type="match status" value="2"/>
</dbReference>
<evidence type="ECO:0000259" key="3">
    <source>
        <dbReference type="PROSITE" id="PS50181"/>
    </source>
</evidence>
<dbReference type="GO" id="GO:0006893">
    <property type="term" value="P:Golgi to plasma membrane transport"/>
    <property type="evidence" value="ECO:0007669"/>
    <property type="project" value="TreeGrafter"/>
</dbReference>
<feature type="coiled-coil region" evidence="1">
    <location>
        <begin position="144"/>
        <end position="171"/>
    </location>
</feature>
<feature type="region of interest" description="Disordered" evidence="2">
    <location>
        <begin position="54"/>
        <end position="75"/>
    </location>
</feature>
<evidence type="ECO:0000256" key="1">
    <source>
        <dbReference type="SAM" id="Coils"/>
    </source>
</evidence>
<dbReference type="PROSITE" id="PS50181">
    <property type="entry name" value="FBOX"/>
    <property type="match status" value="1"/>
</dbReference>
<dbReference type="RefSeq" id="XP_013246383.1">
    <property type="nucleotide sequence ID" value="XM_013390929.1"/>
</dbReference>
<dbReference type="InterPro" id="IPR009976">
    <property type="entry name" value="Sec10-like"/>
</dbReference>
<dbReference type="Proteomes" id="UP000027361">
    <property type="component" value="Unassembled WGS sequence"/>
</dbReference>
<feature type="domain" description="F-box" evidence="3">
    <location>
        <begin position="82"/>
        <end position="128"/>
    </location>
</feature>
<dbReference type="PANTHER" id="PTHR12100:SF1">
    <property type="entry name" value="RECYCLIN-1"/>
    <property type="match status" value="1"/>
</dbReference>
<dbReference type="InterPro" id="IPR001810">
    <property type="entry name" value="F-box_dom"/>
</dbReference>
<dbReference type="SUPFAM" id="SSF81383">
    <property type="entry name" value="F-box domain"/>
    <property type="match status" value="1"/>
</dbReference>
<dbReference type="InterPro" id="IPR048627">
    <property type="entry name" value="Sec10_HB"/>
</dbReference>
<sequence>MDKWAPLEPVKAPGGNKRFSLNSAISSVTASRSSYAPASSGSLGFANLGSPGSVNSSSRYDEPGSSNGRGAERGTTTLINDAYPVGRLPSNVAHRILSFVTLPTLVSCAAASRNFCRVAADESVWKERQEALDWHHVDGLRDPLEISEAQAEEAREQHANVQAEQEAAYTEGVNIPQNEAKSSGLKTPLYACVQVASSDDDFGDFTAAVGNAAGNDSFSEFLPANTPSRAMGKSFGGGSGSSLANRFSSVSIAGQNGHIQTLAHPPGSARLVPSFTPLTPNPNSKFSSQPKTAPANRAVFSFNAESQLPQFLESRSYRMFRARVKQMRPYIVSFLSNTSPTHSLLFTEAVMGLTSQPALLGNILRFVSAPCLGTSLPIADKLWPKLTDAASYLHGILLPAFEGAEARRADAVRAGKLSGAEHTKRAVERAEKDMKQHAGAIWQLGQALEAGNPGEQFLDLEARLDGSAPHSAEGNMFVISGSPPRAGIGSRSTPLENISISAAQVFLEKRDIFEGRMNYNPSDNFVGQGPNVRLDFTPMDRFMSDVLETVRTDGSLIARVFPPEQDVVLAFADRVAGEVIADYVAPLLDQAKSNSVHTYVRACAATFAQALRLADALQEVQPTSPQLSKDRCEDVVYRVWEPNMDEYLRQERQWVKSQMSEVCESWTCSVKNEAVATQVDAAFLASHNPAAVKRNFLTGFKDVLLAPVVVVPRAAVYVGGAAIRSAGTGLAQLNPMRWQSGSASAKGTGTPLADSQPSTPNPHQTDWVSGSGLSEKGYVAFSADGVPMTTNGKEEADGLDEKCPSAFDVSGDGWKVATAPSKLEPYSKRSSTIGSDRGSRVGTPQPGGGSKARFARMQLLLSLDTALQLIQINRDCLRRIETFANYPDEFGHRVKQEIDDISMSVFQYLGEHHVVSGFQEAKKQIEEWKPAEHEQDPETHVAPLVHFFELTHVGDTIQQMVQVYYDQELSRHIDRTDFLNPVVREKKRFEAALDENVASGLNAGVDLLMGQVEHIITTMQNPRDYYPLPGSDMDLGSPTRACAECVRCLRTHCKMLAGSTDKNVLEVFYQEVGLRLYSIIAKHLKRQIISLEGGFKVIADINAYHAFIASLKQPSVVVLFDGLKMLGNIYIIDCSKESGGKELGTIIRDANMFSGTLSPEDLYEFLHARCDFKSIESVIDKELYGFKVREDCIVS</sequence>
<evidence type="ECO:0000313" key="5">
    <source>
        <dbReference type="Proteomes" id="UP000027361"/>
    </source>
</evidence>
<dbReference type="InParanoid" id="A0A066WLM6"/>
<dbReference type="SMART" id="SM00256">
    <property type="entry name" value="FBOX"/>
    <property type="match status" value="1"/>
</dbReference>
<dbReference type="GO" id="GO:0000145">
    <property type="term" value="C:exocyst"/>
    <property type="evidence" value="ECO:0007669"/>
    <property type="project" value="TreeGrafter"/>
</dbReference>
<evidence type="ECO:0000256" key="2">
    <source>
        <dbReference type="SAM" id="MobiDB-lite"/>
    </source>
</evidence>
<proteinExistence type="predicted"/>
<dbReference type="Pfam" id="PF12937">
    <property type="entry name" value="F-box-like"/>
    <property type="match status" value="1"/>
</dbReference>
<gene>
    <name evidence="4" type="ORF">K437DRAFT_241668</name>
</gene>
<keyword evidence="1" id="KW-0175">Coiled coil</keyword>
<feature type="region of interest" description="Disordered" evidence="2">
    <location>
        <begin position="1"/>
        <end position="20"/>
    </location>
</feature>
<dbReference type="PANTHER" id="PTHR12100">
    <property type="entry name" value="SEC10"/>
    <property type="match status" value="1"/>
</dbReference>
<dbReference type="EMBL" id="JMSN01000001">
    <property type="protein sequence ID" value="KDN53498.1"/>
    <property type="molecule type" value="Genomic_DNA"/>
</dbReference>
<dbReference type="GO" id="GO:0006887">
    <property type="term" value="P:exocytosis"/>
    <property type="evidence" value="ECO:0007669"/>
    <property type="project" value="TreeGrafter"/>
</dbReference>
<dbReference type="HOGENOM" id="CLU_003875_1_0_1"/>
<feature type="region of interest" description="Disordered" evidence="2">
    <location>
        <begin position="739"/>
        <end position="767"/>
    </location>
</feature>
<evidence type="ECO:0000313" key="4">
    <source>
        <dbReference type="EMBL" id="KDN53498.1"/>
    </source>
</evidence>
<reference evidence="4 5" key="1">
    <citation type="submission" date="2014-05" db="EMBL/GenBank/DDBJ databases">
        <title>Draft genome sequence of a rare smut relative, Tilletiaria anomala UBC 951.</title>
        <authorList>
            <consortium name="DOE Joint Genome Institute"/>
            <person name="Toome M."/>
            <person name="Kuo A."/>
            <person name="Henrissat B."/>
            <person name="Lipzen A."/>
            <person name="Tritt A."/>
            <person name="Yoshinaga Y."/>
            <person name="Zane M."/>
            <person name="Barry K."/>
            <person name="Grigoriev I.V."/>
            <person name="Spatafora J.W."/>
            <person name="Aimea M.C."/>
        </authorList>
    </citation>
    <scope>NUCLEOTIDE SEQUENCE [LARGE SCALE GENOMIC DNA]</scope>
    <source>
        <strain evidence="4 5">UBC 951</strain>
    </source>
</reference>
<dbReference type="GeneID" id="25263067"/>
<keyword evidence="5" id="KW-1185">Reference proteome</keyword>
<dbReference type="AlphaFoldDB" id="A0A066WLM6"/>
<protein>
    <recommendedName>
        <fullName evidence="3">F-box domain-containing protein</fullName>
    </recommendedName>
</protein>
<dbReference type="FunCoup" id="A0A066WLM6">
    <property type="interactions" value="29"/>
</dbReference>
<name>A0A066WLM6_TILAU</name>
<comment type="caution">
    <text evidence="4">The sequence shown here is derived from an EMBL/GenBank/DDBJ whole genome shotgun (WGS) entry which is preliminary data.</text>
</comment>
<accession>A0A066WLM6</accession>
<dbReference type="Gene3D" id="1.20.1280.50">
    <property type="match status" value="1"/>
</dbReference>
<organism evidence="4 5">
    <name type="scientific">Tilletiaria anomala (strain ATCC 24038 / CBS 436.72 / UBC 951)</name>
    <dbReference type="NCBI Taxonomy" id="1037660"/>
    <lineage>
        <taxon>Eukaryota</taxon>
        <taxon>Fungi</taxon>
        <taxon>Dikarya</taxon>
        <taxon>Basidiomycota</taxon>
        <taxon>Ustilaginomycotina</taxon>
        <taxon>Exobasidiomycetes</taxon>
        <taxon>Georgefischeriales</taxon>
        <taxon>Tilletiariaceae</taxon>
        <taxon>Tilletiaria</taxon>
    </lineage>
</organism>